<protein>
    <submittedName>
        <fullName evidence="5">AAA family ATPase</fullName>
    </submittedName>
</protein>
<dbReference type="CDD" id="cd18809">
    <property type="entry name" value="SF1_C_RecD"/>
    <property type="match status" value="1"/>
</dbReference>
<evidence type="ECO:0000313" key="6">
    <source>
        <dbReference type="Proteomes" id="UP000367750"/>
    </source>
</evidence>
<dbReference type="PANTHER" id="PTHR43788">
    <property type="entry name" value="DNA2/NAM7 HELICASE FAMILY MEMBER"/>
    <property type="match status" value="1"/>
</dbReference>
<name>A0A5J5GGM8_9BACL</name>
<proteinExistence type="predicted"/>
<dbReference type="GO" id="GO:0017116">
    <property type="term" value="F:single-stranded DNA helicase activity"/>
    <property type="evidence" value="ECO:0007669"/>
    <property type="project" value="TreeGrafter"/>
</dbReference>
<dbReference type="InterPro" id="IPR029493">
    <property type="entry name" value="RecD2-like_HHH"/>
</dbReference>
<dbReference type="Pfam" id="PF13538">
    <property type="entry name" value="UvrD_C_2"/>
    <property type="match status" value="1"/>
</dbReference>
<dbReference type="GO" id="GO:0009338">
    <property type="term" value="C:exodeoxyribonuclease V complex"/>
    <property type="evidence" value="ECO:0007669"/>
    <property type="project" value="TreeGrafter"/>
</dbReference>
<dbReference type="GO" id="GO:0005524">
    <property type="term" value="F:ATP binding"/>
    <property type="evidence" value="ECO:0007669"/>
    <property type="project" value="UniProtKB-KW"/>
</dbReference>
<feature type="domain" description="UvrD-like helicase C-terminal" evidence="3">
    <location>
        <begin position="677"/>
        <end position="724"/>
    </location>
</feature>
<dbReference type="AlphaFoldDB" id="A0A5J5GGM8"/>
<dbReference type="InterPro" id="IPR027417">
    <property type="entry name" value="P-loop_NTPase"/>
</dbReference>
<dbReference type="PANTHER" id="PTHR43788:SF6">
    <property type="entry name" value="DNA HELICASE B"/>
    <property type="match status" value="1"/>
</dbReference>
<dbReference type="CDD" id="cd17933">
    <property type="entry name" value="DEXSc_RecD-like"/>
    <property type="match status" value="1"/>
</dbReference>
<evidence type="ECO:0000259" key="4">
    <source>
        <dbReference type="Pfam" id="PF14490"/>
    </source>
</evidence>
<gene>
    <name evidence="5" type="ORF">F4V43_02445</name>
</gene>
<dbReference type="InterPro" id="IPR027785">
    <property type="entry name" value="UvrD-like_helicase_C"/>
</dbReference>
<dbReference type="GO" id="GO:0006310">
    <property type="term" value="P:DNA recombination"/>
    <property type="evidence" value="ECO:0007669"/>
    <property type="project" value="TreeGrafter"/>
</dbReference>
<dbReference type="OrthoDB" id="9803432at2"/>
<feature type="domain" description="ATP-dependent RecD2 DNA helicase-like helix-hairpin-helix" evidence="4">
    <location>
        <begin position="160"/>
        <end position="247"/>
    </location>
</feature>
<dbReference type="EMBL" id="VYKK01000004">
    <property type="protein sequence ID" value="KAA9007366.1"/>
    <property type="molecule type" value="Genomic_DNA"/>
</dbReference>
<organism evidence="5 6">
    <name type="scientific">Paenibacillus spiritus</name>
    <dbReference type="NCBI Taxonomy" id="2496557"/>
    <lineage>
        <taxon>Bacteria</taxon>
        <taxon>Bacillati</taxon>
        <taxon>Bacillota</taxon>
        <taxon>Bacilli</taxon>
        <taxon>Bacillales</taxon>
        <taxon>Paenibacillaceae</taxon>
        <taxon>Paenibacillus</taxon>
    </lineage>
</organism>
<evidence type="ECO:0000259" key="3">
    <source>
        <dbReference type="Pfam" id="PF13538"/>
    </source>
</evidence>
<dbReference type="InterPro" id="IPR050534">
    <property type="entry name" value="Coronavir_polyprotein_1ab"/>
</dbReference>
<dbReference type="Pfam" id="PF14490">
    <property type="entry name" value="HHH_RecD2"/>
    <property type="match status" value="1"/>
</dbReference>
<dbReference type="Pfam" id="PF13604">
    <property type="entry name" value="AAA_30"/>
    <property type="match status" value="1"/>
</dbReference>
<dbReference type="Gene3D" id="1.10.10.2220">
    <property type="match status" value="1"/>
</dbReference>
<evidence type="ECO:0000313" key="5">
    <source>
        <dbReference type="EMBL" id="KAA9007366.1"/>
    </source>
</evidence>
<keyword evidence="2" id="KW-0067">ATP-binding</keyword>
<comment type="caution">
    <text evidence="5">The sequence shown here is derived from an EMBL/GenBank/DDBJ whole genome shotgun (WGS) entry which is preliminary data.</text>
</comment>
<dbReference type="SUPFAM" id="SSF52540">
    <property type="entry name" value="P-loop containing nucleoside triphosphate hydrolases"/>
    <property type="match status" value="2"/>
</dbReference>
<reference evidence="5 6" key="1">
    <citation type="submission" date="2019-09" db="EMBL/GenBank/DDBJ databases">
        <title>Bacillus ochoae sp. nov., Paenibacillus whitsoniae sp. nov., Paenibacillus spiritus sp. nov. Isolated from the Mars Exploration Rover during spacecraft assembly.</title>
        <authorList>
            <person name="Seuylemezian A."/>
            <person name="Vaishampayan P."/>
        </authorList>
    </citation>
    <scope>NUCLEOTIDE SEQUENCE [LARGE SCALE GENOMIC DNA]</scope>
    <source>
        <strain evidence="5 6">MER_111</strain>
    </source>
</reference>
<sequence length="759" mass="87545">MVLNRLSEVINLKLTPVRMIHPKNEASKKNDFRIYACTTDSMDVELNSYDNLSIKGVMQRLELGIEYQAQIQLDKVDPKYGASYNVLSIYQDIPETMEGQRAFLATMLTEIQLREAYETYPDEDIIKLIVDDTFDYQKVKYFGPVVYKRIRERIMENLVYKDILSRLAKYGINYDVIIKLEEKFGSKDLVIQKIEDCPYILTVLPGWGFKRADKVAKLMGVAHDNEDRVKYGIRFTIDKNQQNGHTFMYREELLRSASEELDLEEAFVDLILDKTEELKFIEDKVSLIRTYNTEKYIAKRLKQMLERQGELPFNPEEFIEYIEDKYKDILPNGLSQQQKDFFGNIQKYPVNLLVGYAGTGKSQLQKFLKELLDKLGLTFTMLSPSAKAAKVTKKYTGVNAQTIHRKIGYGMDKDENNMHEIDEEYVIIDESGMTDVFILASTLSKIKNPKTRILFVGDDFQLLSIQAGNFLHDAIESGVIPMTKLDIVFRQSEGGILDIATNIREGKRFVKDDFTGKQLFGNDFLLHCVDQIHMEAGYQSYYKILLNTYNPEDIMVLTPKKKSNLGTVQINKYIQSIVNDNEFGEKAEHKFNYGEDILRVGDFVLNTTNMYTVPDINNSQVDVVNGDSGIIKEIKMTDEEKQHKDDELMENQKKGIVIDFDDMTVRFDFELANQLLHAWSLTIHKSQGSACEAAICVIDKSCKFQLSANLIYTAITRAKQKCVFLTQAETLNYAIRKVDSMRRNTHLCELLRQQEHSNE</sequence>
<dbReference type="Gene3D" id="2.30.30.940">
    <property type="match status" value="1"/>
</dbReference>
<dbReference type="Gene3D" id="3.40.50.300">
    <property type="entry name" value="P-loop containing nucleotide triphosphate hydrolases"/>
    <property type="match status" value="2"/>
</dbReference>
<evidence type="ECO:0000256" key="2">
    <source>
        <dbReference type="ARBA" id="ARBA00022840"/>
    </source>
</evidence>
<keyword evidence="6" id="KW-1185">Reference proteome</keyword>
<keyword evidence="1" id="KW-0547">Nucleotide-binding</keyword>
<evidence type="ECO:0000256" key="1">
    <source>
        <dbReference type="ARBA" id="ARBA00022741"/>
    </source>
</evidence>
<dbReference type="Proteomes" id="UP000367750">
    <property type="component" value="Unassembled WGS sequence"/>
</dbReference>
<accession>A0A5J5GGM8</accession>